<evidence type="ECO:0000313" key="3">
    <source>
        <dbReference type="EMBL" id="MYN05770.1"/>
    </source>
</evidence>
<keyword evidence="4" id="KW-1185">Reference proteome</keyword>
<feature type="chain" id="PRO_5030837616" description="DUF6265 domain-containing protein" evidence="1">
    <location>
        <begin position="19"/>
        <end position="157"/>
    </location>
</feature>
<proteinExistence type="predicted"/>
<name>A0A7X4KKI7_9BURK</name>
<dbReference type="Proteomes" id="UP000450676">
    <property type="component" value="Unassembled WGS sequence"/>
</dbReference>
<dbReference type="PROSITE" id="PS51257">
    <property type="entry name" value="PROKAR_LIPOPROTEIN"/>
    <property type="match status" value="1"/>
</dbReference>
<dbReference type="InterPro" id="IPR046232">
    <property type="entry name" value="DUF6265"/>
</dbReference>
<feature type="signal peptide" evidence="1">
    <location>
        <begin position="1"/>
        <end position="18"/>
    </location>
</feature>
<gene>
    <name evidence="3" type="ORF">GTP77_00290</name>
</gene>
<dbReference type="Pfam" id="PF19780">
    <property type="entry name" value="DUF6265"/>
    <property type="match status" value="1"/>
</dbReference>
<evidence type="ECO:0000259" key="2">
    <source>
        <dbReference type="Pfam" id="PF19780"/>
    </source>
</evidence>
<evidence type="ECO:0000313" key="4">
    <source>
        <dbReference type="Proteomes" id="UP000450676"/>
    </source>
</evidence>
<feature type="domain" description="DUF6265" evidence="2">
    <location>
        <begin position="31"/>
        <end position="135"/>
    </location>
</feature>
<keyword evidence="1" id="KW-0732">Signal</keyword>
<sequence length="157" mass="16621">MHKTLIAAAALIAGGAGAAPLNAEAISQLGWLSGCWATVGAEAGSVEQWTAPAGGTLLGMSRTVKNGKTSAWEFLQIREVDGQLAYVAKPHSQPEASFKLVSLEGTSAVFENPQHDFPQRIIYKREGDKLQARIEGTMGGKARGKDFPLQRVGCEGK</sequence>
<organism evidence="3 4">
    <name type="scientific">Pseudoduganella aquatica</name>
    <dbReference type="NCBI Taxonomy" id="2660641"/>
    <lineage>
        <taxon>Bacteria</taxon>
        <taxon>Pseudomonadati</taxon>
        <taxon>Pseudomonadota</taxon>
        <taxon>Betaproteobacteria</taxon>
        <taxon>Burkholderiales</taxon>
        <taxon>Oxalobacteraceae</taxon>
        <taxon>Telluria group</taxon>
        <taxon>Pseudoduganella</taxon>
    </lineage>
</organism>
<dbReference type="RefSeq" id="WP_161070169.1">
    <property type="nucleotide sequence ID" value="NZ_WWCU01000001.1"/>
</dbReference>
<evidence type="ECO:0000256" key="1">
    <source>
        <dbReference type="SAM" id="SignalP"/>
    </source>
</evidence>
<comment type="caution">
    <text evidence="3">The sequence shown here is derived from an EMBL/GenBank/DDBJ whole genome shotgun (WGS) entry which is preliminary data.</text>
</comment>
<dbReference type="AlphaFoldDB" id="A0A7X4KKI7"/>
<dbReference type="EMBL" id="WWCU01000001">
    <property type="protein sequence ID" value="MYN05770.1"/>
    <property type="molecule type" value="Genomic_DNA"/>
</dbReference>
<reference evidence="3 4" key="1">
    <citation type="submission" date="2019-12" db="EMBL/GenBank/DDBJ databases">
        <title>Novel species isolated from a subtropical stream in China.</title>
        <authorList>
            <person name="Lu H."/>
        </authorList>
    </citation>
    <scope>NUCLEOTIDE SEQUENCE [LARGE SCALE GENOMIC DNA]</scope>
    <source>
        <strain evidence="3 4">FT127W</strain>
    </source>
</reference>
<protein>
    <recommendedName>
        <fullName evidence="2">DUF6265 domain-containing protein</fullName>
    </recommendedName>
</protein>
<accession>A0A7X4KKI7</accession>